<evidence type="ECO:0000256" key="1">
    <source>
        <dbReference type="ARBA" id="ARBA00010552"/>
    </source>
</evidence>
<proteinExistence type="inferred from homology"/>
<dbReference type="InterPro" id="IPR019897">
    <property type="entry name" value="RidA_CS"/>
</dbReference>
<dbReference type="InterPro" id="IPR035709">
    <property type="entry name" value="YoaB-like"/>
</dbReference>
<evidence type="ECO:0008006" key="4">
    <source>
        <dbReference type="Google" id="ProtNLM"/>
    </source>
</evidence>
<organism evidence="2 3">
    <name type="scientific">Nitratireductor aestuarii</name>
    <dbReference type="NCBI Taxonomy" id="1735103"/>
    <lineage>
        <taxon>Bacteria</taxon>
        <taxon>Pseudomonadati</taxon>
        <taxon>Pseudomonadota</taxon>
        <taxon>Alphaproteobacteria</taxon>
        <taxon>Hyphomicrobiales</taxon>
        <taxon>Phyllobacteriaceae</taxon>
        <taxon>Nitratireductor</taxon>
    </lineage>
</organism>
<comment type="caution">
    <text evidence="2">The sequence shown here is derived from an EMBL/GenBank/DDBJ whole genome shotgun (WGS) entry which is preliminary data.</text>
</comment>
<sequence length="115" mass="12412">MTINRFETNQRMSELVVHNGTAYLAGQIPDDSSADIGTQTEQVLANIDRLLALAGTDKTKILSATIYLADMRYFPAMNAKWDAWIPQGAGPARATVHAALADPDIKIEISVIAAV</sequence>
<dbReference type="PANTHER" id="PTHR47328:SF1">
    <property type="entry name" value="RUTC FAMILY PROTEIN YOAB"/>
    <property type="match status" value="1"/>
</dbReference>
<keyword evidence="3" id="KW-1185">Reference proteome</keyword>
<reference evidence="2" key="1">
    <citation type="journal article" date="2014" name="Int. J. Syst. Evol. Microbiol.">
        <title>Complete genome sequence of Corynebacterium casei LMG S-19264T (=DSM 44701T), isolated from a smear-ripened cheese.</title>
        <authorList>
            <consortium name="US DOE Joint Genome Institute (JGI-PGF)"/>
            <person name="Walter F."/>
            <person name="Albersmeier A."/>
            <person name="Kalinowski J."/>
            <person name="Ruckert C."/>
        </authorList>
    </citation>
    <scope>NUCLEOTIDE SEQUENCE</scope>
    <source>
        <strain evidence="2">CGMCC 1.15320</strain>
    </source>
</reference>
<dbReference type="Pfam" id="PF01042">
    <property type="entry name" value="Ribonuc_L-PSP"/>
    <property type="match status" value="1"/>
</dbReference>
<name>A0A916RNK1_9HYPH</name>
<dbReference type="InterPro" id="IPR035959">
    <property type="entry name" value="RutC-like_sf"/>
</dbReference>
<dbReference type="PROSITE" id="PS01094">
    <property type="entry name" value="UPF0076"/>
    <property type="match status" value="1"/>
</dbReference>
<reference evidence="2" key="2">
    <citation type="submission" date="2020-09" db="EMBL/GenBank/DDBJ databases">
        <authorList>
            <person name="Sun Q."/>
            <person name="Zhou Y."/>
        </authorList>
    </citation>
    <scope>NUCLEOTIDE SEQUENCE</scope>
    <source>
        <strain evidence="2">CGMCC 1.15320</strain>
    </source>
</reference>
<protein>
    <recommendedName>
        <fullName evidence="4">RidA family protein</fullName>
    </recommendedName>
</protein>
<accession>A0A916RNK1</accession>
<evidence type="ECO:0000313" key="2">
    <source>
        <dbReference type="EMBL" id="GGA62875.1"/>
    </source>
</evidence>
<dbReference type="InterPro" id="IPR006175">
    <property type="entry name" value="YjgF/YER057c/UK114"/>
</dbReference>
<gene>
    <name evidence="2" type="ORF">GCM10011385_15810</name>
</gene>
<dbReference type="CDD" id="cd06150">
    <property type="entry name" value="YjgF_YER057c_UK114_like_2"/>
    <property type="match status" value="1"/>
</dbReference>
<dbReference type="EMBL" id="BMIF01000004">
    <property type="protein sequence ID" value="GGA62875.1"/>
    <property type="molecule type" value="Genomic_DNA"/>
</dbReference>
<dbReference type="PANTHER" id="PTHR47328">
    <property type="match status" value="1"/>
</dbReference>
<dbReference type="SUPFAM" id="SSF55298">
    <property type="entry name" value="YjgF-like"/>
    <property type="match status" value="1"/>
</dbReference>
<dbReference type="RefSeq" id="WP_188720469.1">
    <property type="nucleotide sequence ID" value="NZ_BMIF01000004.1"/>
</dbReference>
<comment type="similarity">
    <text evidence="1">Belongs to the RutC family.</text>
</comment>
<dbReference type="Proteomes" id="UP000636264">
    <property type="component" value="Unassembled WGS sequence"/>
</dbReference>
<dbReference type="Gene3D" id="3.30.1330.40">
    <property type="entry name" value="RutC-like"/>
    <property type="match status" value="1"/>
</dbReference>
<evidence type="ECO:0000313" key="3">
    <source>
        <dbReference type="Proteomes" id="UP000636264"/>
    </source>
</evidence>
<dbReference type="AlphaFoldDB" id="A0A916RNK1"/>